<feature type="compositionally biased region" description="Low complexity" evidence="1">
    <location>
        <begin position="82"/>
        <end position="94"/>
    </location>
</feature>
<dbReference type="AlphaFoldDB" id="A0A0R1GY00"/>
<keyword evidence="3" id="KW-1185">Reference proteome</keyword>
<sequence>MLKTTKSISLSGQSYVGDALAMSFTAKIGNDNGHSTITASTINQELYDTNKKEVRQDLAAFNDAVYDVQDKMAVSDDKDASNETTESTEPAAEPGDGTNGVTPEAEKTE</sequence>
<proteinExistence type="predicted"/>
<dbReference type="RefSeq" id="WP_191981087.1">
    <property type="nucleotide sequence ID" value="NZ_AZDA01000046.1"/>
</dbReference>
<evidence type="ECO:0000313" key="3">
    <source>
        <dbReference type="Proteomes" id="UP000051461"/>
    </source>
</evidence>
<dbReference type="PATRIC" id="fig|1423726.3.peg.2800"/>
<dbReference type="STRING" id="1423726.FC07_GL002691"/>
<feature type="compositionally biased region" description="Basic and acidic residues" evidence="1">
    <location>
        <begin position="72"/>
        <end position="81"/>
    </location>
</feature>
<reference evidence="2 3" key="1">
    <citation type="journal article" date="2015" name="Genome Announc.">
        <title>Expanding the biotechnology potential of lactobacilli through comparative genomics of 213 strains and associated genera.</title>
        <authorList>
            <person name="Sun Z."/>
            <person name="Harris H.M."/>
            <person name="McCann A."/>
            <person name="Guo C."/>
            <person name="Argimon S."/>
            <person name="Zhang W."/>
            <person name="Yang X."/>
            <person name="Jeffery I.B."/>
            <person name="Cooney J.C."/>
            <person name="Kagawa T.F."/>
            <person name="Liu W."/>
            <person name="Song Y."/>
            <person name="Salvetti E."/>
            <person name="Wrobel A."/>
            <person name="Rasinkangas P."/>
            <person name="Parkhill J."/>
            <person name="Rea M.C."/>
            <person name="O'Sullivan O."/>
            <person name="Ritari J."/>
            <person name="Douillard F.P."/>
            <person name="Paul Ross R."/>
            <person name="Yang R."/>
            <person name="Briner A.E."/>
            <person name="Felis G.E."/>
            <person name="de Vos W.M."/>
            <person name="Barrangou R."/>
            <person name="Klaenhammer T.R."/>
            <person name="Caufield P.W."/>
            <person name="Cui Y."/>
            <person name="Zhang H."/>
            <person name="O'Toole P.W."/>
        </authorList>
    </citation>
    <scope>NUCLEOTIDE SEQUENCE [LARGE SCALE GENOMIC DNA]</scope>
    <source>
        <strain evidence="2 3">DSM 20003</strain>
    </source>
</reference>
<evidence type="ECO:0000313" key="2">
    <source>
        <dbReference type="EMBL" id="KRK38975.1"/>
    </source>
</evidence>
<accession>A0A0R1GY00</accession>
<organism evidence="2 3">
    <name type="scientific">Loigolactobacillus bifermentans DSM 20003</name>
    <dbReference type="NCBI Taxonomy" id="1423726"/>
    <lineage>
        <taxon>Bacteria</taxon>
        <taxon>Bacillati</taxon>
        <taxon>Bacillota</taxon>
        <taxon>Bacilli</taxon>
        <taxon>Lactobacillales</taxon>
        <taxon>Lactobacillaceae</taxon>
        <taxon>Loigolactobacillus</taxon>
    </lineage>
</organism>
<feature type="region of interest" description="Disordered" evidence="1">
    <location>
        <begin position="72"/>
        <end position="109"/>
    </location>
</feature>
<dbReference type="EMBL" id="AZDA01000046">
    <property type="protein sequence ID" value="KRK38975.1"/>
    <property type="molecule type" value="Genomic_DNA"/>
</dbReference>
<gene>
    <name evidence="2" type="ORF">FC07_GL002691</name>
</gene>
<evidence type="ECO:0000256" key="1">
    <source>
        <dbReference type="SAM" id="MobiDB-lite"/>
    </source>
</evidence>
<protein>
    <submittedName>
        <fullName evidence="2">Uncharacterized protein</fullName>
    </submittedName>
</protein>
<name>A0A0R1GY00_9LACO</name>
<dbReference type="Proteomes" id="UP000051461">
    <property type="component" value="Unassembled WGS sequence"/>
</dbReference>
<comment type="caution">
    <text evidence="2">The sequence shown here is derived from an EMBL/GenBank/DDBJ whole genome shotgun (WGS) entry which is preliminary data.</text>
</comment>